<sequence>MVEIVEISETLMDSGLHPNPIFLVQKMRGSPIYIIGRWGVSRFPIYLTFL</sequence>
<name>A0A0F9R7M5_9ZZZZ</name>
<accession>A0A0F9R7M5</accession>
<dbReference type="EMBL" id="LAZR01001013">
    <property type="protein sequence ID" value="KKN52565.1"/>
    <property type="molecule type" value="Genomic_DNA"/>
</dbReference>
<protein>
    <submittedName>
        <fullName evidence="1">Uncharacterized protein</fullName>
    </submittedName>
</protein>
<comment type="caution">
    <text evidence="1">The sequence shown here is derived from an EMBL/GenBank/DDBJ whole genome shotgun (WGS) entry which is preliminary data.</text>
</comment>
<evidence type="ECO:0000313" key="1">
    <source>
        <dbReference type="EMBL" id="KKN52565.1"/>
    </source>
</evidence>
<organism evidence="1">
    <name type="scientific">marine sediment metagenome</name>
    <dbReference type="NCBI Taxonomy" id="412755"/>
    <lineage>
        <taxon>unclassified sequences</taxon>
        <taxon>metagenomes</taxon>
        <taxon>ecological metagenomes</taxon>
    </lineage>
</organism>
<gene>
    <name evidence="1" type="ORF">LCGC14_0611170</name>
</gene>
<dbReference type="AlphaFoldDB" id="A0A0F9R7M5"/>
<reference evidence="1" key="1">
    <citation type="journal article" date="2015" name="Nature">
        <title>Complex archaea that bridge the gap between prokaryotes and eukaryotes.</title>
        <authorList>
            <person name="Spang A."/>
            <person name="Saw J.H."/>
            <person name="Jorgensen S.L."/>
            <person name="Zaremba-Niedzwiedzka K."/>
            <person name="Martijn J."/>
            <person name="Lind A.E."/>
            <person name="van Eijk R."/>
            <person name="Schleper C."/>
            <person name="Guy L."/>
            <person name="Ettema T.J."/>
        </authorList>
    </citation>
    <scope>NUCLEOTIDE SEQUENCE</scope>
</reference>
<proteinExistence type="predicted"/>